<keyword evidence="1" id="KW-0547">Nucleotide-binding</keyword>
<evidence type="ECO:0000256" key="1">
    <source>
        <dbReference type="ARBA" id="ARBA00022741"/>
    </source>
</evidence>
<dbReference type="PROSITE" id="PS00211">
    <property type="entry name" value="ABC_TRANSPORTER_1"/>
    <property type="match status" value="1"/>
</dbReference>
<keyword evidence="2" id="KW-0067">ATP-binding</keyword>
<gene>
    <name evidence="4" type="ORF">DI626_09640</name>
</gene>
<evidence type="ECO:0000313" key="4">
    <source>
        <dbReference type="EMBL" id="PZO82864.1"/>
    </source>
</evidence>
<sequence length="253" mass="27737">MGTHYHAKMDAIGSAEKLVNLLDMEKKIDAGEKDFHADKIEIEFRNVSFSYGADVPILKNISFKVLSGEKIALVGPSGGGKSTIISLLLGFIRPQEGEIRVNGQPLGETDLDQWRAHLSWLGQRTHLFQGSIEENIKMARENASADEIRNVMTLCRISDLADKIIDERGTGISGGQQQRVGLARAMIRQSSLLLLDEPTAHLDAETEEVIHNAVLKCNKTATVLFAAHRQATLSAADRILYVEGAHVTERGLA</sequence>
<protein>
    <recommendedName>
        <fullName evidence="3">ABC transporter domain-containing protein</fullName>
    </recommendedName>
</protein>
<dbReference type="Proteomes" id="UP000249557">
    <property type="component" value="Unassembled WGS sequence"/>
</dbReference>
<dbReference type="SMART" id="SM00382">
    <property type="entry name" value="AAA"/>
    <property type="match status" value="1"/>
</dbReference>
<feature type="domain" description="ABC transporter" evidence="3">
    <location>
        <begin position="42"/>
        <end position="252"/>
    </location>
</feature>
<dbReference type="CDD" id="cd03228">
    <property type="entry name" value="ABCC_MRP_Like"/>
    <property type="match status" value="1"/>
</dbReference>
<organism evidence="4 5">
    <name type="scientific">Micavibrio aeruginosavorus</name>
    <dbReference type="NCBI Taxonomy" id="349221"/>
    <lineage>
        <taxon>Bacteria</taxon>
        <taxon>Pseudomonadati</taxon>
        <taxon>Bdellovibrionota</taxon>
        <taxon>Bdellovibrionia</taxon>
        <taxon>Bdellovibrionales</taxon>
        <taxon>Pseudobdellovibrionaceae</taxon>
        <taxon>Micavibrio</taxon>
    </lineage>
</organism>
<comment type="caution">
    <text evidence="4">The sequence shown here is derived from an EMBL/GenBank/DDBJ whole genome shotgun (WGS) entry which is preliminary data.</text>
</comment>
<evidence type="ECO:0000313" key="5">
    <source>
        <dbReference type="Proteomes" id="UP000249557"/>
    </source>
</evidence>
<dbReference type="SUPFAM" id="SSF52540">
    <property type="entry name" value="P-loop containing nucleoside triphosphate hydrolases"/>
    <property type="match status" value="1"/>
</dbReference>
<dbReference type="EMBL" id="QFNK01000237">
    <property type="protein sequence ID" value="PZO82864.1"/>
    <property type="molecule type" value="Genomic_DNA"/>
</dbReference>
<dbReference type="Pfam" id="PF00005">
    <property type="entry name" value="ABC_tran"/>
    <property type="match status" value="1"/>
</dbReference>
<dbReference type="InterPro" id="IPR003439">
    <property type="entry name" value="ABC_transporter-like_ATP-bd"/>
</dbReference>
<dbReference type="InterPro" id="IPR027417">
    <property type="entry name" value="P-loop_NTPase"/>
</dbReference>
<dbReference type="GO" id="GO:0016887">
    <property type="term" value="F:ATP hydrolysis activity"/>
    <property type="evidence" value="ECO:0007669"/>
    <property type="project" value="InterPro"/>
</dbReference>
<dbReference type="InterPro" id="IPR017871">
    <property type="entry name" value="ABC_transporter-like_CS"/>
</dbReference>
<dbReference type="GO" id="GO:0042626">
    <property type="term" value="F:ATPase-coupled transmembrane transporter activity"/>
    <property type="evidence" value="ECO:0007669"/>
    <property type="project" value="TreeGrafter"/>
</dbReference>
<evidence type="ECO:0000259" key="3">
    <source>
        <dbReference type="PROSITE" id="PS50893"/>
    </source>
</evidence>
<name>A0A2W4ZKK3_9BACT</name>
<dbReference type="PANTHER" id="PTHR24221:SF590">
    <property type="entry name" value="COMPONENT LINKED WITH THE ASSEMBLY OF CYTOCHROME' TRANSPORT TRANSMEMBRANE ATP-BINDING PROTEIN ABC TRANSPORTER CYDD-RELATED"/>
    <property type="match status" value="1"/>
</dbReference>
<dbReference type="PANTHER" id="PTHR24221">
    <property type="entry name" value="ATP-BINDING CASSETTE SUB-FAMILY B"/>
    <property type="match status" value="1"/>
</dbReference>
<proteinExistence type="predicted"/>
<reference evidence="4 5" key="1">
    <citation type="submission" date="2017-08" db="EMBL/GenBank/DDBJ databases">
        <title>Infants hospitalized years apart are colonized by the same room-sourced microbial strains.</title>
        <authorList>
            <person name="Brooks B."/>
            <person name="Olm M.R."/>
            <person name="Firek B.A."/>
            <person name="Baker R."/>
            <person name="Thomas B.C."/>
            <person name="Morowitz M.J."/>
            <person name="Banfield J.F."/>
        </authorList>
    </citation>
    <scope>NUCLEOTIDE SEQUENCE [LARGE SCALE GENOMIC DNA]</scope>
    <source>
        <strain evidence="4">S2_018_000_R2_104</strain>
    </source>
</reference>
<accession>A0A2W4ZKK3</accession>
<dbReference type="GO" id="GO:0005524">
    <property type="term" value="F:ATP binding"/>
    <property type="evidence" value="ECO:0007669"/>
    <property type="project" value="UniProtKB-KW"/>
</dbReference>
<dbReference type="InterPro" id="IPR003593">
    <property type="entry name" value="AAA+_ATPase"/>
</dbReference>
<dbReference type="Gene3D" id="3.40.50.300">
    <property type="entry name" value="P-loop containing nucleotide triphosphate hydrolases"/>
    <property type="match status" value="1"/>
</dbReference>
<evidence type="ECO:0000256" key="2">
    <source>
        <dbReference type="ARBA" id="ARBA00022840"/>
    </source>
</evidence>
<dbReference type="InterPro" id="IPR039421">
    <property type="entry name" value="Type_1_exporter"/>
</dbReference>
<dbReference type="AlphaFoldDB" id="A0A2W4ZKK3"/>
<dbReference type="PROSITE" id="PS50893">
    <property type="entry name" value="ABC_TRANSPORTER_2"/>
    <property type="match status" value="1"/>
</dbReference>